<dbReference type="Proteomes" id="UP001177021">
    <property type="component" value="Unassembled WGS sequence"/>
</dbReference>
<evidence type="ECO:0000313" key="2">
    <source>
        <dbReference type="Proteomes" id="UP001177021"/>
    </source>
</evidence>
<name>A0ACB0KKP4_TRIPR</name>
<organism evidence="1 2">
    <name type="scientific">Trifolium pratense</name>
    <name type="common">Red clover</name>
    <dbReference type="NCBI Taxonomy" id="57577"/>
    <lineage>
        <taxon>Eukaryota</taxon>
        <taxon>Viridiplantae</taxon>
        <taxon>Streptophyta</taxon>
        <taxon>Embryophyta</taxon>
        <taxon>Tracheophyta</taxon>
        <taxon>Spermatophyta</taxon>
        <taxon>Magnoliopsida</taxon>
        <taxon>eudicotyledons</taxon>
        <taxon>Gunneridae</taxon>
        <taxon>Pentapetalae</taxon>
        <taxon>rosids</taxon>
        <taxon>fabids</taxon>
        <taxon>Fabales</taxon>
        <taxon>Fabaceae</taxon>
        <taxon>Papilionoideae</taxon>
        <taxon>50 kb inversion clade</taxon>
        <taxon>NPAAA clade</taxon>
        <taxon>Hologalegina</taxon>
        <taxon>IRL clade</taxon>
        <taxon>Trifolieae</taxon>
        <taxon>Trifolium</taxon>
    </lineage>
</organism>
<reference evidence="1" key="1">
    <citation type="submission" date="2023-10" db="EMBL/GenBank/DDBJ databases">
        <authorList>
            <person name="Rodriguez Cubillos JULIANA M."/>
            <person name="De Vega J."/>
        </authorList>
    </citation>
    <scope>NUCLEOTIDE SEQUENCE</scope>
</reference>
<comment type="caution">
    <text evidence="1">The sequence shown here is derived from an EMBL/GenBank/DDBJ whole genome shotgun (WGS) entry which is preliminary data.</text>
</comment>
<protein>
    <submittedName>
        <fullName evidence="1">Uncharacterized protein</fullName>
    </submittedName>
</protein>
<sequence length="103" mass="11230">MMNQAVEGMEVVQPVLKEKIAAASSQQQAAASLADAVKADDGANEMSMKELIEAYAQDNGLLFKLKPGRMHNGHQIYGFGNVSIIVMTLGIKRSMPKMTKHRL</sequence>
<gene>
    <name evidence="1" type="ORF">MILVUS5_LOCUS24310</name>
</gene>
<accession>A0ACB0KKP4</accession>
<dbReference type="EMBL" id="CASHSV030000311">
    <property type="protein sequence ID" value="CAJ2657817.1"/>
    <property type="molecule type" value="Genomic_DNA"/>
</dbReference>
<evidence type="ECO:0000313" key="1">
    <source>
        <dbReference type="EMBL" id="CAJ2657817.1"/>
    </source>
</evidence>
<proteinExistence type="predicted"/>
<keyword evidence="2" id="KW-1185">Reference proteome</keyword>